<dbReference type="PANTHER" id="PTHR10635:SF0">
    <property type="entry name" value="COATOMER SUBUNIT BETA"/>
    <property type="match status" value="1"/>
</dbReference>
<dbReference type="PANTHER" id="PTHR10635">
    <property type="entry name" value="COATOMER SUBUNIT BETA"/>
    <property type="match status" value="1"/>
</dbReference>
<evidence type="ECO:0000256" key="3">
    <source>
        <dbReference type="ARBA" id="ARBA00022490"/>
    </source>
</evidence>
<evidence type="ECO:0000259" key="12">
    <source>
        <dbReference type="Pfam" id="PF07718"/>
    </source>
</evidence>
<evidence type="ECO:0000259" key="13">
    <source>
        <dbReference type="Pfam" id="PF14806"/>
    </source>
</evidence>
<dbReference type="Pfam" id="PF01602">
    <property type="entry name" value="Adaptin_N"/>
    <property type="match status" value="1"/>
</dbReference>
<dbReference type="GO" id="GO:0030126">
    <property type="term" value="C:COPI vesicle coat"/>
    <property type="evidence" value="ECO:0007669"/>
    <property type="project" value="InterPro"/>
</dbReference>
<keyword evidence="6 10" id="KW-0653">Protein transport</keyword>
<dbReference type="InterPro" id="IPR002553">
    <property type="entry name" value="Clathrin/coatomer_adapt-like_N"/>
</dbReference>
<comment type="subcellular location">
    <subcellularLocation>
        <location evidence="10">Cytoplasm</location>
    </subcellularLocation>
    <subcellularLocation>
        <location evidence="1 10">Golgi apparatus membrane</location>
        <topology evidence="1 10">Peripheral membrane protein</topology>
        <orientation evidence="1 10">Cytoplasmic side</orientation>
    </subcellularLocation>
    <subcellularLocation>
        <location evidence="10">Cytoplasmic vesicle</location>
        <location evidence="10">COPI-coated vesicle membrane</location>
        <topology evidence="10">Peripheral membrane protein</topology>
        <orientation evidence="10">Cytoplasmic side</orientation>
    </subcellularLocation>
</comment>
<dbReference type="GO" id="GO:0000139">
    <property type="term" value="C:Golgi membrane"/>
    <property type="evidence" value="ECO:0007669"/>
    <property type="project" value="UniProtKB-SubCell"/>
</dbReference>
<feature type="domain" description="Coatomer beta subunit appendage platform" evidence="13">
    <location>
        <begin position="807"/>
        <end position="931"/>
    </location>
</feature>
<evidence type="ECO:0000256" key="7">
    <source>
        <dbReference type="ARBA" id="ARBA00023034"/>
    </source>
</evidence>
<dbReference type="PIRSF" id="PIRSF005727">
    <property type="entry name" value="Coatomer_beta_subunit"/>
    <property type="match status" value="1"/>
</dbReference>
<evidence type="ECO:0000256" key="8">
    <source>
        <dbReference type="ARBA" id="ARBA00023136"/>
    </source>
</evidence>
<keyword evidence="9 10" id="KW-0968">Cytoplasmic vesicle</keyword>
<evidence type="ECO:0000256" key="1">
    <source>
        <dbReference type="ARBA" id="ARBA00004255"/>
    </source>
</evidence>
<dbReference type="GO" id="GO:0005198">
    <property type="term" value="F:structural molecule activity"/>
    <property type="evidence" value="ECO:0007669"/>
    <property type="project" value="InterPro"/>
</dbReference>
<keyword evidence="3 10" id="KW-0963">Cytoplasm</keyword>
<gene>
    <name evidence="14" type="ORF">BSTOLATCC_MIC9766</name>
</gene>
<accession>A0AAU9IRW8</accession>
<reference evidence="14" key="1">
    <citation type="submission" date="2021-09" db="EMBL/GenBank/DDBJ databases">
        <authorList>
            <consortium name="AG Swart"/>
            <person name="Singh M."/>
            <person name="Singh A."/>
            <person name="Seah K."/>
            <person name="Emmerich C."/>
        </authorList>
    </citation>
    <scope>NUCLEOTIDE SEQUENCE</scope>
    <source>
        <strain evidence="14">ATCC30299</strain>
    </source>
</reference>
<evidence type="ECO:0000313" key="14">
    <source>
        <dbReference type="EMBL" id="CAG9313965.1"/>
    </source>
</evidence>
<dbReference type="Proteomes" id="UP001162131">
    <property type="component" value="Unassembled WGS sequence"/>
</dbReference>
<feature type="domain" description="Clathrin/coatomer adaptor adaptin-like N-terminal" evidence="11">
    <location>
        <begin position="21"/>
        <end position="494"/>
    </location>
</feature>
<keyword evidence="2 10" id="KW-0813">Transport</keyword>
<comment type="subunit">
    <text evidence="10">Oligomeric complex that consists of at least the alpha, beta, beta', gamma, delta, epsilon and zeta subunits.</text>
</comment>
<dbReference type="AlphaFoldDB" id="A0AAU9IRW8"/>
<keyword evidence="4" id="KW-0677">Repeat</keyword>
<dbReference type="InterPro" id="IPR016460">
    <property type="entry name" value="COPB1"/>
</dbReference>
<dbReference type="Pfam" id="PF07718">
    <property type="entry name" value="Coatamer_beta_C"/>
    <property type="match status" value="1"/>
</dbReference>
<dbReference type="InterPro" id="IPR011710">
    <property type="entry name" value="Coatomer_bsu_C"/>
</dbReference>
<evidence type="ECO:0000259" key="11">
    <source>
        <dbReference type="Pfam" id="PF01602"/>
    </source>
</evidence>
<dbReference type="EMBL" id="CAJZBQ010000011">
    <property type="protein sequence ID" value="CAG9313965.1"/>
    <property type="molecule type" value="Genomic_DNA"/>
</dbReference>
<evidence type="ECO:0000256" key="9">
    <source>
        <dbReference type="ARBA" id="ARBA00023329"/>
    </source>
</evidence>
<proteinExistence type="predicted"/>
<evidence type="ECO:0000256" key="10">
    <source>
        <dbReference type="PIRNR" id="PIRNR005727"/>
    </source>
</evidence>
<dbReference type="GO" id="GO:0006886">
    <property type="term" value="P:intracellular protein transport"/>
    <property type="evidence" value="ECO:0007669"/>
    <property type="project" value="InterPro"/>
</dbReference>
<comment type="function">
    <text evidence="10">The coatomer is a cytosolic protein complex that binds to dilysine motifs and reversibly associates with Golgi non-clathrin-coated vesicles, which further mediate biosynthetic protein transport from the ER, via the Golgi up to the trans Golgi network. Coatomer complex is required for budding from Golgi membranes, and is essential for the retrograde Golgi-to-ER transport of dilysine-tagged proteins.</text>
</comment>
<feature type="domain" description="Coatomer beta subunit C-terminal" evidence="12">
    <location>
        <begin position="665"/>
        <end position="799"/>
    </location>
</feature>
<dbReference type="InterPro" id="IPR016024">
    <property type="entry name" value="ARM-type_fold"/>
</dbReference>
<keyword evidence="15" id="KW-1185">Reference proteome</keyword>
<evidence type="ECO:0000256" key="6">
    <source>
        <dbReference type="ARBA" id="ARBA00022927"/>
    </source>
</evidence>
<comment type="caution">
    <text evidence="14">The sequence shown here is derived from an EMBL/GenBank/DDBJ whole genome shotgun (WGS) entry which is preliminary data.</text>
</comment>
<protein>
    <recommendedName>
        <fullName evidence="10">Coatomer subunit beta</fullName>
    </recommendedName>
    <alternativeName>
        <fullName evidence="10">Beta-coat protein</fullName>
    </alternativeName>
</protein>
<keyword evidence="5 10" id="KW-0931">ER-Golgi transport</keyword>
<name>A0AAU9IRW8_9CILI</name>
<evidence type="ECO:0000256" key="4">
    <source>
        <dbReference type="ARBA" id="ARBA00022737"/>
    </source>
</evidence>
<evidence type="ECO:0000256" key="5">
    <source>
        <dbReference type="ARBA" id="ARBA00022892"/>
    </source>
</evidence>
<organism evidence="14 15">
    <name type="scientific">Blepharisma stoltei</name>
    <dbReference type="NCBI Taxonomy" id="1481888"/>
    <lineage>
        <taxon>Eukaryota</taxon>
        <taxon>Sar</taxon>
        <taxon>Alveolata</taxon>
        <taxon>Ciliophora</taxon>
        <taxon>Postciliodesmatophora</taxon>
        <taxon>Heterotrichea</taxon>
        <taxon>Heterotrichida</taxon>
        <taxon>Blepharismidae</taxon>
        <taxon>Blepharisma</taxon>
    </lineage>
</organism>
<dbReference type="InterPro" id="IPR011989">
    <property type="entry name" value="ARM-like"/>
</dbReference>
<dbReference type="SUPFAM" id="SSF48371">
    <property type="entry name" value="ARM repeat"/>
    <property type="match status" value="1"/>
</dbReference>
<dbReference type="InterPro" id="IPR029446">
    <property type="entry name" value="COPB1_appendage_platform_dom"/>
</dbReference>
<dbReference type="Pfam" id="PF14806">
    <property type="entry name" value="Coatomer_b_Cpla"/>
    <property type="match status" value="1"/>
</dbReference>
<evidence type="ECO:0000313" key="15">
    <source>
        <dbReference type="Proteomes" id="UP001162131"/>
    </source>
</evidence>
<dbReference type="Gene3D" id="1.25.10.10">
    <property type="entry name" value="Leucine-rich Repeat Variant"/>
    <property type="match status" value="1"/>
</dbReference>
<dbReference type="GO" id="GO:0006891">
    <property type="term" value="P:intra-Golgi vesicle-mediated transport"/>
    <property type="evidence" value="ECO:0007669"/>
    <property type="project" value="TreeGrafter"/>
</dbReference>
<dbReference type="GO" id="GO:0006888">
    <property type="term" value="P:endoplasmic reticulum to Golgi vesicle-mediated transport"/>
    <property type="evidence" value="ECO:0007669"/>
    <property type="project" value="TreeGrafter"/>
</dbReference>
<evidence type="ECO:0000256" key="2">
    <source>
        <dbReference type="ARBA" id="ARBA00022448"/>
    </source>
</evidence>
<keyword evidence="8 10" id="KW-0472">Membrane</keyword>
<keyword evidence="7 10" id="KW-0333">Golgi apparatus</keyword>
<sequence>MPEQTKPCYLIIDYEVLSPPSNQEIAKILEKGTEEEKIDAMKTLILMILQDDHYPRMIMTIVQHAMRVESKEMKKLLLLYWEAIEKTNPDGTIKDEMVMLCNALRNDLLSPNEFVRAKTLRLVAKMKYREMMDSLLQPVVDNLNHRHPYVRRNAVMCVYSIYMSFGDSLLPDAVEKVDELLKSETDLSTRRNALLFLFEAQPEVAMKYLSSVLADEEDNSSSFGPSADILQLVVLDELKRVCKANPQEKGRHMKSIFQLANTSKSQSVLFECASTIIQLTKSPNAVKTAISTFIKLLNDPSADNNVKLLVLEKLADIRPQFPKLLQEQAVDLLRSLSSPSNDIRKKCLDLVLELLSSRNVEEIVRILKKELLNVQGQKEEFPYQELLIIALHKCAVSFPDITGQLGLVEVLMDCCLLQASTSAEVASFVQQLMSSYQSLQSNIIDKLHHIFAEISSAQVYRSALWMLSEYTKDPAKTIVLILNTIGEGPFINKRERIAHTEAVKDEQEQIHRTVILPDGTYGTQIISTFDFSRPKSVSGLRKLLTEVEEVDFYLVTAIAIALTKLLYKVEEKNRENYKQDILLILCGLVQLRTYPLKNKAEKEYSEVPFSIDPDNFERILQCFQTLTGLIYPGWLQGGKELYSHCQTIAKQIEEQLEDEKFITQPDDLLTIKQLRGRDGISDMDFIEEDAFKAIFQDTDEDYGKRVSRVRQLTGLGDPVYVECMMRMHLYDIVLEFSVFNKSSETLQNLTLELASQGDLKMVEKPLPINLAPGKSAQIKASVKVSSSEAGVIFGNLTYDSPKGGNLNLITLNEITIDAIEYIHPAICSESHFRQLWQDFKWESPVSVNSPKTNLLEYVQKLSKMSNMAILTPESVMLCSEHFLVCNLYGQSRFAEDALMNVSIERKENGIAGNIRIRAKTDGMAKCLGERVGGITQHIK</sequence>